<dbReference type="GO" id="GO:0009007">
    <property type="term" value="F:site-specific DNA-methyltransferase (adenine-specific) activity"/>
    <property type="evidence" value="ECO:0007669"/>
    <property type="project" value="UniProtKB-EC"/>
</dbReference>
<dbReference type="GO" id="GO:0032259">
    <property type="term" value="P:methylation"/>
    <property type="evidence" value="ECO:0007669"/>
    <property type="project" value="UniProtKB-KW"/>
</dbReference>
<dbReference type="InterPro" id="IPR050953">
    <property type="entry name" value="N4_N6_ade-DNA_methylase"/>
</dbReference>
<keyword evidence="3" id="KW-0808">Transferase</keyword>
<comment type="catalytic activity">
    <reaction evidence="5">
        <text>a 2'-deoxyadenosine in DNA + S-adenosyl-L-methionine = an N(6)-methyl-2'-deoxyadenosine in DNA + S-adenosyl-L-homocysteine + H(+)</text>
        <dbReference type="Rhea" id="RHEA:15197"/>
        <dbReference type="Rhea" id="RHEA-COMP:12418"/>
        <dbReference type="Rhea" id="RHEA-COMP:12419"/>
        <dbReference type="ChEBI" id="CHEBI:15378"/>
        <dbReference type="ChEBI" id="CHEBI:57856"/>
        <dbReference type="ChEBI" id="CHEBI:59789"/>
        <dbReference type="ChEBI" id="CHEBI:90615"/>
        <dbReference type="ChEBI" id="CHEBI:90616"/>
        <dbReference type="EC" id="2.1.1.72"/>
    </reaction>
</comment>
<dbReference type="InterPro" id="IPR029063">
    <property type="entry name" value="SAM-dependent_MTases_sf"/>
</dbReference>
<dbReference type="RefSeq" id="WP_122121831.1">
    <property type="nucleotide sequence ID" value="NZ_QSUP01000004.1"/>
</dbReference>
<proteinExistence type="predicted"/>
<keyword evidence="4" id="KW-0949">S-adenosyl-L-methionine</keyword>
<feature type="domain" description="Type II methyltransferase M.TaqI-like" evidence="6">
    <location>
        <begin position="580"/>
        <end position="825"/>
    </location>
</feature>
<evidence type="ECO:0000256" key="4">
    <source>
        <dbReference type="ARBA" id="ARBA00022691"/>
    </source>
</evidence>
<dbReference type="GO" id="GO:0006304">
    <property type="term" value="P:DNA modification"/>
    <property type="evidence" value="ECO:0007669"/>
    <property type="project" value="InterPro"/>
</dbReference>
<dbReference type="PANTHER" id="PTHR33841:SF1">
    <property type="entry name" value="DNA METHYLTRANSFERASE A"/>
    <property type="match status" value="1"/>
</dbReference>
<dbReference type="Gene3D" id="3.40.50.150">
    <property type="entry name" value="Vaccinia Virus protein VP39"/>
    <property type="match status" value="1"/>
</dbReference>
<gene>
    <name evidence="7" type="ORF">DXB61_05785</name>
</gene>
<dbReference type="PANTHER" id="PTHR33841">
    <property type="entry name" value="DNA METHYLTRANSFERASE YEEA-RELATED"/>
    <property type="match status" value="1"/>
</dbReference>
<dbReference type="Pfam" id="PF07669">
    <property type="entry name" value="Eco57I"/>
    <property type="match status" value="1"/>
</dbReference>
<evidence type="ECO:0000256" key="3">
    <source>
        <dbReference type="ARBA" id="ARBA00022679"/>
    </source>
</evidence>
<comment type="caution">
    <text evidence="7">The sequence shown here is derived from an EMBL/GenBank/DDBJ whole genome shotgun (WGS) entry which is preliminary data.</text>
</comment>
<evidence type="ECO:0000259" key="6">
    <source>
        <dbReference type="Pfam" id="PF07669"/>
    </source>
</evidence>
<name>A0AB37LXX7_9BACT</name>
<dbReference type="Proteomes" id="UP000261088">
    <property type="component" value="Unassembled WGS sequence"/>
</dbReference>
<dbReference type="GO" id="GO:0003676">
    <property type="term" value="F:nucleic acid binding"/>
    <property type="evidence" value="ECO:0007669"/>
    <property type="project" value="InterPro"/>
</dbReference>
<organism evidence="7 8">
    <name type="scientific">Parabacteroides merdae</name>
    <dbReference type="NCBI Taxonomy" id="46503"/>
    <lineage>
        <taxon>Bacteria</taxon>
        <taxon>Pseudomonadati</taxon>
        <taxon>Bacteroidota</taxon>
        <taxon>Bacteroidia</taxon>
        <taxon>Bacteroidales</taxon>
        <taxon>Tannerellaceae</taxon>
        <taxon>Parabacteroides</taxon>
    </lineage>
</organism>
<evidence type="ECO:0000256" key="2">
    <source>
        <dbReference type="ARBA" id="ARBA00022603"/>
    </source>
</evidence>
<evidence type="ECO:0000313" key="8">
    <source>
        <dbReference type="Proteomes" id="UP000261088"/>
    </source>
</evidence>
<protein>
    <recommendedName>
        <fullName evidence="1">site-specific DNA-methyltransferase (adenine-specific)</fullName>
        <ecNumber evidence="1">2.1.1.72</ecNumber>
    </recommendedName>
</protein>
<dbReference type="InterPro" id="IPR011639">
    <property type="entry name" value="MethylTrfase_TaqI-like_dom"/>
</dbReference>
<evidence type="ECO:0000313" key="7">
    <source>
        <dbReference type="EMBL" id="RGN53047.1"/>
    </source>
</evidence>
<evidence type="ECO:0000256" key="1">
    <source>
        <dbReference type="ARBA" id="ARBA00011900"/>
    </source>
</evidence>
<keyword evidence="2 7" id="KW-0489">Methyltransferase</keyword>
<dbReference type="InterPro" id="IPR002052">
    <property type="entry name" value="DNA_methylase_N6_adenine_CS"/>
</dbReference>
<dbReference type="SUPFAM" id="SSF53335">
    <property type="entry name" value="S-adenosyl-L-methionine-dependent methyltransferases"/>
    <property type="match status" value="1"/>
</dbReference>
<dbReference type="EMBL" id="QSUP01000004">
    <property type="protein sequence ID" value="RGN53047.1"/>
    <property type="molecule type" value="Genomic_DNA"/>
</dbReference>
<dbReference type="AlphaFoldDB" id="A0AB37LXX7"/>
<dbReference type="EC" id="2.1.1.72" evidence="1"/>
<sequence length="1096" mass="128468">MRRTSFNQYIKDAGFRGLFITEMGWNRFHGQAELAPIAIEDKEYRIVTVAERNGFQILTCAVDEIPTNTLCKRIDSKLRRSANDYICIFFIPGTEHQQWIAPVKTVEKRDIVTIEYETADKADFLFSKIPDLSFDMEEQTTIVDVKERIQGAFAVNSEKITKDFYAGFRKEHKAFADFISGIDDQIPATENRNKQWYTSVMLNRLMFCYFIQKKGFLDGNFDYLQEKLRWVQRERGENRFFKTFYRGFLSELFHGGLNSPKHSNEFENVYGRIPYLNGGMFEEHQLERDYANIDIEDDAFVRLFKFFDTWRWHLDTRITASGKDINPDVLGYIFEQYINDRAQMGAYYTKEDITEYIGKNCILPFLMDKVAETSPEAFKPDGYVWHTLRESGDRYIYDAVKKGYTADWQNRISENIAVGLDTTEPGLLERRKDWNTKTPDAFALPTEIWRETVGRLLRCDTLLEKISGCEITHINDFITYNLDIRSFVYDLLHNTDDRLFVLHFYKALQRVTILDPTCGSGAFLFAAMNILEPLYEVCIERMQEFNAQNPNWFKPELEEIAHKYRSNIQYFIYKSIILRNLYGVDIMVEATEIAKLRLFLKMMAVVEVDFRADNLGLDPLPDIDFNIRCGNTLVGYATEEELAKDLTWGDMFANQEFKDKVETEMQLVATAYETFKAVQFTQSEDMATFKQAKRGLNERLAKLNELLNRRLHAATSLPYDEWLRTHQPFHWLAEFYQIIHDNGGFDVIIGNPPYVEYKKKDKKTGKAICDLYKLSNYETIDCANLYAFCIERSHIILNKSAYFGMIVPLSLTCGERMGKLRAFLYKSFPNFYLANFEIFPSKLFDGAFQRVTICLSNNNYKNFFVTKLHRWYSVERINLFAKIVYSLADEIYTEKGIAKLYTERHKAIIDTVASKKTIATFITKQATAHLIFYQEATNYWMKAAMRIPFYRKNGVQDRPPHGRCLYFENREYQRIIFAYLNSSLFYCWYSAFSDGFHLTDAMVKNMPINEAFLSDNKLSEIGTILENDIKKNSFITTRNTVNDDIELESFRLNSSKNILDCIDKILAKHYSFTEEELDFIINYDIKYRMGDELNEE</sequence>
<reference evidence="7 8" key="1">
    <citation type="submission" date="2018-08" db="EMBL/GenBank/DDBJ databases">
        <title>A genome reference for cultivated species of the human gut microbiota.</title>
        <authorList>
            <person name="Zou Y."/>
            <person name="Xue W."/>
            <person name="Luo G."/>
        </authorList>
    </citation>
    <scope>NUCLEOTIDE SEQUENCE [LARGE SCALE GENOMIC DNA]</scope>
    <source>
        <strain evidence="7 8">OM05-11AA</strain>
    </source>
</reference>
<accession>A0AB37LXX7</accession>
<dbReference type="PROSITE" id="PS00092">
    <property type="entry name" value="N6_MTASE"/>
    <property type="match status" value="1"/>
</dbReference>
<evidence type="ECO:0000256" key="5">
    <source>
        <dbReference type="ARBA" id="ARBA00047942"/>
    </source>
</evidence>